<accession>A0A084TLU9</accession>
<organism evidence="1 2">
    <name type="scientific">Mangrovimonas yunxiaonensis</name>
    <dbReference type="NCBI Taxonomy" id="1197477"/>
    <lineage>
        <taxon>Bacteria</taxon>
        <taxon>Pseudomonadati</taxon>
        <taxon>Bacteroidota</taxon>
        <taxon>Flavobacteriia</taxon>
        <taxon>Flavobacteriales</taxon>
        <taxon>Flavobacteriaceae</taxon>
        <taxon>Mangrovimonas</taxon>
    </lineage>
</organism>
<reference evidence="2" key="2">
    <citation type="submission" date="2014-07" db="EMBL/GenBank/DDBJ databases">
        <title>Genome sequence of Mangrovimonas yunxiaonensis.</title>
        <authorList>
            <person name="Li Y."/>
            <person name="Zheng T."/>
        </authorList>
    </citation>
    <scope>NUCLEOTIDE SEQUENCE [LARGE SCALE GENOMIC DNA]</scope>
    <source>
        <strain evidence="2">LY01</strain>
    </source>
</reference>
<evidence type="ECO:0008006" key="3">
    <source>
        <dbReference type="Google" id="ProtNLM"/>
    </source>
</evidence>
<protein>
    <recommendedName>
        <fullName evidence="3">Lipoprotein</fullName>
    </recommendedName>
</protein>
<name>A0A084TLU9_9FLAO</name>
<dbReference type="STRING" id="1197477.IA57_04110"/>
<gene>
    <name evidence="1" type="ORF">IA57_04110</name>
</gene>
<dbReference type="AlphaFoldDB" id="A0A084TLU9"/>
<proteinExistence type="predicted"/>
<evidence type="ECO:0000313" key="1">
    <source>
        <dbReference type="EMBL" id="KFB01685.1"/>
    </source>
</evidence>
<evidence type="ECO:0000313" key="2">
    <source>
        <dbReference type="Proteomes" id="UP000028521"/>
    </source>
</evidence>
<sequence length="212" mass="24367">MRKLIALLLIGTLIGSCGNSNETEKNYTIIKEDQNEKIKKTNIDIRLKKEVNEAELKEIALNIKEERKGFKMLWMFYYLPGHKVGSGAWATTHFSPDLEVKMLGATKESSEEMEKVKVTGEIINTWFDNDAMMPNKVYLVKENNKLYMKTLYPKNSLTDASEIINEVVEKKKDGVTRYDYDNAHGEYYIVEKNGNLGMYGTDGKFKEAEKVK</sequence>
<dbReference type="RefSeq" id="WP_036119592.1">
    <property type="nucleotide sequence ID" value="NZ_BMET01000005.1"/>
</dbReference>
<dbReference type="eggNOG" id="ENOG5033AVX">
    <property type="taxonomic scope" value="Bacteria"/>
</dbReference>
<comment type="caution">
    <text evidence="1">The sequence shown here is derived from an EMBL/GenBank/DDBJ whole genome shotgun (WGS) entry which is preliminary data.</text>
</comment>
<dbReference type="PROSITE" id="PS51257">
    <property type="entry name" value="PROKAR_LIPOPROTEIN"/>
    <property type="match status" value="1"/>
</dbReference>
<dbReference type="EMBL" id="JPFK01000004">
    <property type="protein sequence ID" value="KFB01685.1"/>
    <property type="molecule type" value="Genomic_DNA"/>
</dbReference>
<keyword evidence="2" id="KW-1185">Reference proteome</keyword>
<dbReference type="Proteomes" id="UP000028521">
    <property type="component" value="Unassembled WGS sequence"/>
</dbReference>
<reference evidence="1 2" key="1">
    <citation type="journal article" date="2014" name="Genome Announc.">
        <title>Draft Genome Sequence of the Algicidal Bacterium Mangrovimonas yunxiaonensis Strain LY01.</title>
        <authorList>
            <person name="Li Y."/>
            <person name="Zhu H."/>
            <person name="Li C."/>
            <person name="Zhang H."/>
            <person name="Chen Z."/>
            <person name="Zheng W."/>
            <person name="Xu H."/>
            <person name="Zheng T."/>
        </authorList>
    </citation>
    <scope>NUCLEOTIDE SEQUENCE [LARGE SCALE GENOMIC DNA]</scope>
    <source>
        <strain evidence="1 2">LY01</strain>
    </source>
</reference>
<dbReference type="OrthoDB" id="1366434at2"/>